<organism evidence="4 5">
    <name type="scientific">Gordonia lacunae</name>
    <dbReference type="NCBI Taxonomy" id="417102"/>
    <lineage>
        <taxon>Bacteria</taxon>
        <taxon>Bacillati</taxon>
        <taxon>Actinomycetota</taxon>
        <taxon>Actinomycetes</taxon>
        <taxon>Mycobacteriales</taxon>
        <taxon>Gordoniaceae</taxon>
        <taxon>Gordonia</taxon>
    </lineage>
</organism>
<dbReference type="STRING" id="417102.CA982_20985"/>
<name>A0A243Q6I9_9ACTN</name>
<evidence type="ECO:0000256" key="1">
    <source>
        <dbReference type="ARBA" id="ARBA00023125"/>
    </source>
</evidence>
<dbReference type="PRINTS" id="PR00455">
    <property type="entry name" value="HTHTETR"/>
</dbReference>
<dbReference type="OrthoDB" id="6077212at2"/>
<dbReference type="EMBL" id="NGFO01000030">
    <property type="protein sequence ID" value="OUC76590.1"/>
    <property type="molecule type" value="Genomic_DNA"/>
</dbReference>
<dbReference type="SUPFAM" id="SSF46689">
    <property type="entry name" value="Homeodomain-like"/>
    <property type="match status" value="1"/>
</dbReference>
<dbReference type="InterPro" id="IPR001647">
    <property type="entry name" value="HTH_TetR"/>
</dbReference>
<protein>
    <submittedName>
        <fullName evidence="4">TetR family transcriptional regulator</fullName>
    </submittedName>
</protein>
<dbReference type="PANTHER" id="PTHR30055:SF153">
    <property type="entry name" value="HTH-TYPE TRANSCRIPTIONAL REPRESSOR RV3405C"/>
    <property type="match status" value="1"/>
</dbReference>
<dbReference type="RefSeq" id="WP_086537134.1">
    <property type="nucleotide sequence ID" value="NZ_JBLKRZ010000014.1"/>
</dbReference>
<dbReference type="PANTHER" id="PTHR30055">
    <property type="entry name" value="HTH-TYPE TRANSCRIPTIONAL REGULATOR RUTR"/>
    <property type="match status" value="1"/>
</dbReference>
<evidence type="ECO:0000313" key="5">
    <source>
        <dbReference type="Proteomes" id="UP000194632"/>
    </source>
</evidence>
<dbReference type="InterPro" id="IPR009057">
    <property type="entry name" value="Homeodomain-like_sf"/>
</dbReference>
<feature type="DNA-binding region" description="H-T-H motif" evidence="2">
    <location>
        <begin position="54"/>
        <end position="73"/>
    </location>
</feature>
<evidence type="ECO:0000256" key="2">
    <source>
        <dbReference type="PROSITE-ProRule" id="PRU00335"/>
    </source>
</evidence>
<dbReference type="Pfam" id="PF00440">
    <property type="entry name" value="TetR_N"/>
    <property type="match status" value="1"/>
</dbReference>
<dbReference type="PROSITE" id="PS50977">
    <property type="entry name" value="HTH_TETR_2"/>
    <property type="match status" value="1"/>
</dbReference>
<keyword evidence="5" id="KW-1185">Reference proteome</keyword>
<keyword evidence="1 2" id="KW-0238">DNA-binding</keyword>
<dbReference type="InterPro" id="IPR050109">
    <property type="entry name" value="HTH-type_TetR-like_transc_reg"/>
</dbReference>
<dbReference type="GO" id="GO:0000976">
    <property type="term" value="F:transcription cis-regulatory region binding"/>
    <property type="evidence" value="ECO:0007669"/>
    <property type="project" value="TreeGrafter"/>
</dbReference>
<evidence type="ECO:0000313" key="4">
    <source>
        <dbReference type="EMBL" id="OUC76590.1"/>
    </source>
</evidence>
<feature type="domain" description="HTH tetR-type" evidence="3">
    <location>
        <begin position="31"/>
        <end position="91"/>
    </location>
</feature>
<comment type="caution">
    <text evidence="4">The sequence shown here is derived from an EMBL/GenBank/DDBJ whole genome shotgun (WGS) entry which is preliminary data.</text>
</comment>
<sequence>MTTQPSGASLSSSLLQRAFLESSTPSEETADPTAERLLDAAFELFCRLGVQRTPMEKVAKSAGVTRVTLYRKFATKDALVDQVVLREFRRYFDRFRAEIPRADTVADRVVFGFVGSLRAISGNPLIGEINDAEPSMLIESMIGGDGMLLATVQHFVAAQLRREQLAGNISDLLDVDLVAEMMVRVSASFLTVPSRVVDITDDEQLATVARQFLVPMLNPAQ</sequence>
<dbReference type="Gene3D" id="1.10.357.10">
    <property type="entry name" value="Tetracycline Repressor, domain 2"/>
    <property type="match status" value="1"/>
</dbReference>
<dbReference type="AlphaFoldDB" id="A0A243Q6I9"/>
<dbReference type="Proteomes" id="UP000194632">
    <property type="component" value="Unassembled WGS sequence"/>
</dbReference>
<reference evidence="4 5" key="1">
    <citation type="submission" date="2017-05" db="EMBL/GenBank/DDBJ databases">
        <title>Biotechnological potential of actinobacteria isolated from South African environments.</title>
        <authorList>
            <person name="Le Roes-Hill M."/>
            <person name="Prins A."/>
            <person name="Durrell K.A."/>
        </authorList>
    </citation>
    <scope>NUCLEOTIDE SEQUENCE [LARGE SCALE GENOMIC DNA]</scope>
    <source>
        <strain evidence="4">BS2</strain>
    </source>
</reference>
<gene>
    <name evidence="4" type="ORF">CA982_20985</name>
</gene>
<evidence type="ECO:0000259" key="3">
    <source>
        <dbReference type="PROSITE" id="PS50977"/>
    </source>
</evidence>
<accession>A0A243Q6I9</accession>
<dbReference type="GO" id="GO:0003700">
    <property type="term" value="F:DNA-binding transcription factor activity"/>
    <property type="evidence" value="ECO:0007669"/>
    <property type="project" value="TreeGrafter"/>
</dbReference>
<proteinExistence type="predicted"/>